<accession>A0A0F8XS53</accession>
<name>A0A0F8XS53_9ZZZZ</name>
<organism evidence="1">
    <name type="scientific">marine sediment metagenome</name>
    <dbReference type="NCBI Taxonomy" id="412755"/>
    <lineage>
        <taxon>unclassified sequences</taxon>
        <taxon>metagenomes</taxon>
        <taxon>ecological metagenomes</taxon>
    </lineage>
</organism>
<comment type="caution">
    <text evidence="1">The sequence shown here is derived from an EMBL/GenBank/DDBJ whole genome shotgun (WGS) entry which is preliminary data.</text>
</comment>
<dbReference type="EMBL" id="LAZR01057566">
    <property type="protein sequence ID" value="KKK71798.1"/>
    <property type="molecule type" value="Genomic_DNA"/>
</dbReference>
<gene>
    <name evidence="1" type="ORF">LCGC14_2910310</name>
</gene>
<protein>
    <submittedName>
        <fullName evidence="1">Uncharacterized protein</fullName>
    </submittedName>
</protein>
<sequence length="210" mass="24018">MNNREIILNCTRVNHQYMRLPAGKVAGLEAMTALYRRIAAQSLDCAQAWVQDSPCPDHEPATDAFWWAVVAWADAFGLSMGVDQTEWGSLFMYPHQEFANYLRPGNPPPPLEEPVNESPANVILTLDATWTELVIKLTTKWGFFHHLKDKNAMLEALNLQGELRIPGSPTYKAFLESDLTFFHYLFKHFPFSEQTKKHINAWLKRAEEGL</sequence>
<evidence type="ECO:0000313" key="1">
    <source>
        <dbReference type="EMBL" id="KKK71798.1"/>
    </source>
</evidence>
<dbReference type="AlphaFoldDB" id="A0A0F8XS53"/>
<reference evidence="1" key="1">
    <citation type="journal article" date="2015" name="Nature">
        <title>Complex archaea that bridge the gap between prokaryotes and eukaryotes.</title>
        <authorList>
            <person name="Spang A."/>
            <person name="Saw J.H."/>
            <person name="Jorgensen S.L."/>
            <person name="Zaremba-Niedzwiedzka K."/>
            <person name="Martijn J."/>
            <person name="Lind A.E."/>
            <person name="van Eijk R."/>
            <person name="Schleper C."/>
            <person name="Guy L."/>
            <person name="Ettema T.J."/>
        </authorList>
    </citation>
    <scope>NUCLEOTIDE SEQUENCE</scope>
</reference>
<proteinExistence type="predicted"/>